<gene>
    <name evidence="1" type="primary">cls_3</name>
    <name evidence="1" type="ORF">NCTC12998_01067</name>
</gene>
<protein>
    <submittedName>
        <fullName evidence="1">Cardiolipin synthase</fullName>
        <ecNumber evidence="1">2.7.8.-</ecNumber>
    </submittedName>
</protein>
<evidence type="ECO:0000313" key="2">
    <source>
        <dbReference type="Proteomes" id="UP000345637"/>
    </source>
</evidence>
<organism evidence="1 2">
    <name type="scientific">Raoultella planticola</name>
    <name type="common">Klebsiella planticola</name>
    <dbReference type="NCBI Taxonomy" id="575"/>
    <lineage>
        <taxon>Bacteria</taxon>
        <taxon>Pseudomonadati</taxon>
        <taxon>Pseudomonadota</taxon>
        <taxon>Gammaproteobacteria</taxon>
        <taxon>Enterobacterales</taxon>
        <taxon>Enterobacteriaceae</taxon>
        <taxon>Klebsiella/Raoultella group</taxon>
        <taxon>Raoultella</taxon>
    </lineage>
</organism>
<sequence length="72" mass="8122">MWPSTAKWLNDLKACQTYFAEDNSPVAESLFKLCERRQGIAGVKGNQLQLLTESDDVMQALMRDIQLAAAQY</sequence>
<evidence type="ECO:0000313" key="1">
    <source>
        <dbReference type="EMBL" id="VFS59590.1"/>
    </source>
</evidence>
<proteinExistence type="predicted"/>
<dbReference type="Proteomes" id="UP000345637">
    <property type="component" value="Unassembled WGS sequence"/>
</dbReference>
<dbReference type="GO" id="GO:0016740">
    <property type="term" value="F:transferase activity"/>
    <property type="evidence" value="ECO:0007669"/>
    <property type="project" value="UniProtKB-KW"/>
</dbReference>
<reference evidence="1 2" key="1">
    <citation type="submission" date="2019-03" db="EMBL/GenBank/DDBJ databases">
        <authorList>
            <consortium name="Pathogen Informatics"/>
        </authorList>
    </citation>
    <scope>NUCLEOTIDE SEQUENCE [LARGE SCALE GENOMIC DNA]</scope>
    <source>
        <strain evidence="1 2">NCTC12998</strain>
    </source>
</reference>
<name>A0A485AFX6_RAOPL</name>
<keyword evidence="1" id="KW-0808">Transferase</keyword>
<accession>A0A485AFX6</accession>
<dbReference type="AlphaFoldDB" id="A0A485AFX6"/>
<dbReference type="EMBL" id="CAADJE010000014">
    <property type="protein sequence ID" value="VFS59590.1"/>
    <property type="molecule type" value="Genomic_DNA"/>
</dbReference>
<dbReference type="EC" id="2.7.8.-" evidence="1"/>